<reference evidence="2" key="1">
    <citation type="submission" date="2016-11" db="EMBL/GenBank/DDBJ databases">
        <authorList>
            <person name="Varghese N."/>
            <person name="Submissions S."/>
        </authorList>
    </citation>
    <scope>NUCLEOTIDE SEQUENCE [LARGE SCALE GENOMIC DNA]</scope>
    <source>
        <strain evidence="2">DSM 17539</strain>
    </source>
</reference>
<dbReference type="AlphaFoldDB" id="A0A1M4YS09"/>
<dbReference type="InterPro" id="IPR027417">
    <property type="entry name" value="P-loop_NTPase"/>
</dbReference>
<dbReference type="GO" id="GO:0004672">
    <property type="term" value="F:protein kinase activity"/>
    <property type="evidence" value="ECO:0007669"/>
    <property type="project" value="TreeGrafter"/>
</dbReference>
<protein>
    <submittedName>
        <fullName evidence="1">Magnesium chelatase subunit I</fullName>
    </submittedName>
</protein>
<name>A0A1M4YS09_9FLAO</name>
<evidence type="ECO:0000313" key="1">
    <source>
        <dbReference type="EMBL" id="SHF08427.1"/>
    </source>
</evidence>
<dbReference type="Proteomes" id="UP000184406">
    <property type="component" value="Unassembled WGS sequence"/>
</dbReference>
<sequence length="489" mass="55804">MKLNHKEITNLGELKKAGYKTKKIKDELRANLIDKIKSDEITFPGVWGYENSVVPELERAILSRHNINLLGLRGQAKTRLARLMVNLLDEYIPIVAGSEINDDPLSPISRFAIETIKEHGDLTPIAWLHRSDRFYEKLATPDVTVADLIGDVDPIKAANLKLSYADDRVIHFGMIPRANRCIFVINELPDLQARIQVSLFNILQEGDIQIRGFKLRLPLDLQFVFTANPEDYTNRGSIVTPLKDRIGSQILTHYPEDIETARKITEQESKLDKRQTDVIYVPDLAKDLLEQISREARESEYVDAKSGISARMSITSFENLMSTAERRLLKNGQETTMIRLSDFMGVIPSIIGKIELVYEGEQEGSGSVAEILIEDAVKSLFLNYFPKIDKLERKDAEGPYDELISWFFDGEGFDLLDDATDEEYKEKLDSIIPLQQLVTKHQPNINKEDTYFLKELLLWGLVAHKKLSKQRYTVGYQIKDVYGSFIRGL</sequence>
<keyword evidence="2" id="KW-1185">Reference proteome</keyword>
<evidence type="ECO:0000313" key="2">
    <source>
        <dbReference type="Proteomes" id="UP000184406"/>
    </source>
</evidence>
<dbReference type="PANTHER" id="PTHR30267">
    <property type="entry name" value="PROTEIN KINASE PRKA"/>
    <property type="match status" value="1"/>
</dbReference>
<dbReference type="RefSeq" id="WP_072861364.1">
    <property type="nucleotide sequence ID" value="NZ_FQUX01000002.1"/>
</dbReference>
<organism evidence="1 2">
    <name type="scientific">Arenibacter palladensis</name>
    <dbReference type="NCBI Taxonomy" id="237373"/>
    <lineage>
        <taxon>Bacteria</taxon>
        <taxon>Pseudomonadati</taxon>
        <taxon>Bacteroidota</taxon>
        <taxon>Flavobacteriia</taxon>
        <taxon>Flavobacteriales</taxon>
        <taxon>Flavobacteriaceae</taxon>
        <taxon>Arenibacter</taxon>
    </lineage>
</organism>
<dbReference type="PANTHER" id="PTHR30267:SF2">
    <property type="entry name" value="PROTEIN PRKA"/>
    <property type="match status" value="1"/>
</dbReference>
<gene>
    <name evidence="1" type="ORF">SAMN03080594_102547</name>
</gene>
<proteinExistence type="predicted"/>
<dbReference type="SUPFAM" id="SSF52540">
    <property type="entry name" value="P-loop containing nucleoside triphosphate hydrolases"/>
    <property type="match status" value="1"/>
</dbReference>
<dbReference type="EMBL" id="FQUX01000002">
    <property type="protein sequence ID" value="SHF08427.1"/>
    <property type="molecule type" value="Genomic_DNA"/>
</dbReference>
<dbReference type="OrthoDB" id="9760760at2"/>
<accession>A0A1M4YS09</accession>
<dbReference type="Gene3D" id="3.40.50.300">
    <property type="entry name" value="P-loop containing nucleotide triphosphate hydrolases"/>
    <property type="match status" value="1"/>
</dbReference>